<reference evidence="2" key="1">
    <citation type="journal article" date="2023" name="Front. Plant Sci.">
        <title>Chromosomal-level genome assembly of Melastoma candidum provides insights into trichome evolution.</title>
        <authorList>
            <person name="Zhong Y."/>
            <person name="Wu W."/>
            <person name="Sun C."/>
            <person name="Zou P."/>
            <person name="Liu Y."/>
            <person name="Dai S."/>
            <person name="Zhou R."/>
        </authorList>
    </citation>
    <scope>NUCLEOTIDE SEQUENCE [LARGE SCALE GENOMIC DNA]</scope>
</reference>
<evidence type="ECO:0000313" key="1">
    <source>
        <dbReference type="EMBL" id="KAI4380256.1"/>
    </source>
</evidence>
<name>A0ACB9RR05_9MYRT</name>
<protein>
    <submittedName>
        <fullName evidence="1">Uncharacterized protein</fullName>
    </submittedName>
</protein>
<proteinExistence type="predicted"/>
<keyword evidence="2" id="KW-1185">Reference proteome</keyword>
<dbReference type="EMBL" id="CM042882">
    <property type="protein sequence ID" value="KAI4380256.1"/>
    <property type="molecule type" value="Genomic_DNA"/>
</dbReference>
<sequence length="97" mass="10769">MVVVTGLELATGGFLAIGYLFGIGVGQVLHCLSSQGKAGSDLGWLNRVSMSLAWTYLDWRMTRMRQGRIGDWWSGRRDHFSVEDRGYIPESSSLVDS</sequence>
<gene>
    <name evidence="1" type="ORF">MLD38_006468</name>
</gene>
<evidence type="ECO:0000313" key="2">
    <source>
        <dbReference type="Proteomes" id="UP001057402"/>
    </source>
</evidence>
<comment type="caution">
    <text evidence="1">The sequence shown here is derived from an EMBL/GenBank/DDBJ whole genome shotgun (WGS) entry which is preliminary data.</text>
</comment>
<accession>A0ACB9RR05</accession>
<dbReference type="Proteomes" id="UP001057402">
    <property type="component" value="Chromosome 3"/>
</dbReference>
<organism evidence="1 2">
    <name type="scientific">Melastoma candidum</name>
    <dbReference type="NCBI Taxonomy" id="119954"/>
    <lineage>
        <taxon>Eukaryota</taxon>
        <taxon>Viridiplantae</taxon>
        <taxon>Streptophyta</taxon>
        <taxon>Embryophyta</taxon>
        <taxon>Tracheophyta</taxon>
        <taxon>Spermatophyta</taxon>
        <taxon>Magnoliopsida</taxon>
        <taxon>eudicotyledons</taxon>
        <taxon>Gunneridae</taxon>
        <taxon>Pentapetalae</taxon>
        <taxon>rosids</taxon>
        <taxon>malvids</taxon>
        <taxon>Myrtales</taxon>
        <taxon>Melastomataceae</taxon>
        <taxon>Melastomatoideae</taxon>
        <taxon>Melastomateae</taxon>
        <taxon>Melastoma</taxon>
    </lineage>
</organism>